<dbReference type="Proteomes" id="UP000661025">
    <property type="component" value="Unassembled WGS sequence"/>
</dbReference>
<feature type="compositionally biased region" description="Gly residues" evidence="1">
    <location>
        <begin position="116"/>
        <end position="130"/>
    </location>
</feature>
<evidence type="ECO:0000256" key="1">
    <source>
        <dbReference type="SAM" id="MobiDB-lite"/>
    </source>
</evidence>
<dbReference type="RefSeq" id="WP_192363964.1">
    <property type="nucleotide sequence ID" value="NZ_CP119182.1"/>
</dbReference>
<reference evidence="2" key="1">
    <citation type="submission" date="2020-09" db="EMBL/GenBank/DDBJ databases">
        <title>Streptomyces canutascabiei sp. nov., which causes potato common scab and is distributed across the world.</title>
        <authorList>
            <person name="Nguyen H.P."/>
            <person name="Weisberg A.J."/>
            <person name="Chang J.H."/>
            <person name="Clarke C.R."/>
        </authorList>
    </citation>
    <scope>NUCLEOTIDE SEQUENCE</scope>
    <source>
        <strain evidence="2">ID-01-6.2a</strain>
    </source>
</reference>
<accession>A0A927QIX5</accession>
<name>A0A927QIX5_9ACTN</name>
<evidence type="ECO:0000313" key="2">
    <source>
        <dbReference type="EMBL" id="MBD9727455.1"/>
    </source>
</evidence>
<organism evidence="2 3">
    <name type="scientific">Streptomyces caniscabiei</name>
    <dbReference type="NCBI Taxonomy" id="2746961"/>
    <lineage>
        <taxon>Bacteria</taxon>
        <taxon>Bacillati</taxon>
        <taxon>Actinomycetota</taxon>
        <taxon>Actinomycetes</taxon>
        <taxon>Kitasatosporales</taxon>
        <taxon>Streptomycetaceae</taxon>
        <taxon>Streptomyces</taxon>
    </lineage>
</organism>
<sequence length="250" mass="26146">MDEYEQHLIAALVSEPQSIRERLSPEDREQLDVLLDLVAEGGSPERLRGIARAVAAHLRASLPGEEGHTMTRRYTSSSLVLRPPHDVLLERFASGGTGVTGGRGVPGRTGVPGRAGVPGAGGAPGRGDGGAPAPAVRWASARERLLAEPALTRTDLTEFFGVAADQPGLIRLRASGGPEQLPAFQFDGEGRPRPLVLAINTMLGAAADPWGVADWWLGPNPWLDAVPATLLGTGLDDQLLAAASVVGEDD</sequence>
<dbReference type="GeneID" id="79935744"/>
<dbReference type="AlphaFoldDB" id="A0A927QIX5"/>
<dbReference type="EMBL" id="JACYXT010000015">
    <property type="protein sequence ID" value="MBD9727455.1"/>
    <property type="molecule type" value="Genomic_DNA"/>
</dbReference>
<feature type="compositionally biased region" description="Gly residues" evidence="1">
    <location>
        <begin position="95"/>
        <end position="107"/>
    </location>
</feature>
<protein>
    <submittedName>
        <fullName evidence="2">DUF3168 domain-containing protein</fullName>
    </submittedName>
</protein>
<proteinExistence type="predicted"/>
<evidence type="ECO:0000313" key="3">
    <source>
        <dbReference type="Proteomes" id="UP000661025"/>
    </source>
</evidence>
<gene>
    <name evidence="2" type="ORF">IHE70_30530</name>
</gene>
<feature type="region of interest" description="Disordered" evidence="1">
    <location>
        <begin position="93"/>
        <end position="134"/>
    </location>
</feature>
<comment type="caution">
    <text evidence="2">The sequence shown here is derived from an EMBL/GenBank/DDBJ whole genome shotgun (WGS) entry which is preliminary data.</text>
</comment>